<evidence type="ECO:0000256" key="14">
    <source>
        <dbReference type="ARBA" id="ARBA00055150"/>
    </source>
</evidence>
<dbReference type="InterPro" id="IPR054476">
    <property type="entry name" value="Ltn1_N"/>
</dbReference>
<evidence type="ECO:0000256" key="10">
    <source>
        <dbReference type="ARBA" id="ARBA00022737"/>
    </source>
</evidence>
<dbReference type="STRING" id="106004.A0A1Y2F8X7"/>
<dbReference type="Pfam" id="PF13639">
    <property type="entry name" value="zf-RING_2"/>
    <property type="match status" value="1"/>
</dbReference>
<dbReference type="InterPro" id="IPR054477">
    <property type="entry name" value="LTN1_E3_ligase_6th"/>
</dbReference>
<evidence type="ECO:0000256" key="1">
    <source>
        <dbReference type="ARBA" id="ARBA00000900"/>
    </source>
</evidence>
<dbReference type="InterPro" id="IPR001841">
    <property type="entry name" value="Znf_RING"/>
</dbReference>
<dbReference type="Pfam" id="PF23009">
    <property type="entry name" value="UBC_like"/>
    <property type="match status" value="1"/>
</dbReference>
<dbReference type="GO" id="GO:0016567">
    <property type="term" value="P:protein ubiquitination"/>
    <property type="evidence" value="ECO:0007669"/>
    <property type="project" value="UniProtKB-UniPathway"/>
</dbReference>
<dbReference type="CDD" id="cd16491">
    <property type="entry name" value="RING-CH-C4HC3_LTN1"/>
    <property type="match status" value="1"/>
</dbReference>
<comment type="function">
    <text evidence="16">E3 ubiquitin-protein ligase. Component of the ribosome quality control complex (RQC), a ribosome-associated complex that mediates ubiquitination and extraction of incompletely synthesized nascent chains for proteasomal degradation.</text>
</comment>
<feature type="region of interest" description="Disordered" evidence="17">
    <location>
        <begin position="1"/>
        <end position="73"/>
    </location>
</feature>
<comment type="caution">
    <text evidence="19">The sequence shown here is derived from an EMBL/GenBank/DDBJ whole genome shotgun (WGS) entry which is preliminary data.</text>
</comment>
<comment type="similarity">
    <text evidence="4 16">Belongs to the LTN1 family.</text>
</comment>
<keyword evidence="10" id="KW-0677">Repeat</keyword>
<evidence type="ECO:0000256" key="4">
    <source>
        <dbReference type="ARBA" id="ARBA00007997"/>
    </source>
</evidence>
<accession>A0A1Y2F8X7</accession>
<keyword evidence="12 16" id="KW-0833">Ubl conjugation pathway</keyword>
<keyword evidence="7" id="KW-0963">Cytoplasm</keyword>
<dbReference type="GO" id="GO:0005829">
    <property type="term" value="C:cytosol"/>
    <property type="evidence" value="ECO:0007669"/>
    <property type="project" value="UniProtKB-SubCell"/>
</dbReference>
<comment type="catalytic activity">
    <reaction evidence="1 16">
        <text>S-ubiquitinyl-[E2 ubiquitin-conjugating enzyme]-L-cysteine + [acceptor protein]-L-lysine = [E2 ubiquitin-conjugating enzyme]-L-cysteine + N(6)-ubiquitinyl-[acceptor protein]-L-lysine.</text>
        <dbReference type="EC" id="2.3.2.27"/>
    </reaction>
</comment>
<reference evidence="19 20" key="1">
    <citation type="submission" date="2016-07" db="EMBL/GenBank/DDBJ databases">
        <title>Pervasive Adenine N6-methylation of Active Genes in Fungi.</title>
        <authorList>
            <consortium name="DOE Joint Genome Institute"/>
            <person name="Mondo S.J."/>
            <person name="Dannebaum R.O."/>
            <person name="Kuo R.C."/>
            <person name="Labutti K."/>
            <person name="Haridas S."/>
            <person name="Kuo A."/>
            <person name="Salamov A."/>
            <person name="Ahrendt S.R."/>
            <person name="Lipzen A."/>
            <person name="Sullivan W."/>
            <person name="Andreopoulos W.B."/>
            <person name="Clum A."/>
            <person name="Lindquist E."/>
            <person name="Daum C."/>
            <person name="Ramamoorthy G.K."/>
            <person name="Gryganskyi A."/>
            <person name="Culley D."/>
            <person name="Magnuson J.K."/>
            <person name="James T.Y."/>
            <person name="O'Malley M.A."/>
            <person name="Stajich J.E."/>
            <person name="Spatafora J.W."/>
            <person name="Visel A."/>
            <person name="Grigoriev I.V."/>
        </authorList>
    </citation>
    <scope>NUCLEOTIDE SEQUENCE [LARGE SCALE GENOMIC DNA]</scope>
    <source>
        <strain evidence="19 20">62-1032</strain>
    </source>
</reference>
<dbReference type="PANTHER" id="PTHR12389">
    <property type="entry name" value="ZINC FINGER PROTEIN 294"/>
    <property type="match status" value="1"/>
</dbReference>
<dbReference type="FunFam" id="3.30.40.10:FF:000038">
    <property type="entry name" value="E3 ubiquitin-protein ligase listerin"/>
    <property type="match status" value="1"/>
</dbReference>
<keyword evidence="9 16" id="KW-0479">Metal-binding</keyword>
<dbReference type="PROSITE" id="PS50089">
    <property type="entry name" value="ZF_RING_2"/>
    <property type="match status" value="1"/>
</dbReference>
<dbReference type="OrthoDB" id="6108at2759"/>
<keyword evidence="11 15" id="KW-0863">Zinc-finger</keyword>
<feature type="compositionally biased region" description="Basic residues" evidence="17">
    <location>
        <begin position="12"/>
        <end position="21"/>
    </location>
</feature>
<evidence type="ECO:0000256" key="11">
    <source>
        <dbReference type="ARBA" id="ARBA00022771"/>
    </source>
</evidence>
<evidence type="ECO:0000313" key="19">
    <source>
        <dbReference type="EMBL" id="ORY79796.1"/>
    </source>
</evidence>
<keyword evidence="8 16" id="KW-0808">Transferase</keyword>
<comment type="subcellular location">
    <subcellularLocation>
        <location evidence="2">Cytoplasm</location>
        <location evidence="2">Cytosol</location>
    </subcellularLocation>
</comment>
<organism evidence="19 20">
    <name type="scientific">Leucosporidium creatinivorum</name>
    <dbReference type="NCBI Taxonomy" id="106004"/>
    <lineage>
        <taxon>Eukaryota</taxon>
        <taxon>Fungi</taxon>
        <taxon>Dikarya</taxon>
        <taxon>Basidiomycota</taxon>
        <taxon>Pucciniomycotina</taxon>
        <taxon>Microbotryomycetes</taxon>
        <taxon>Leucosporidiales</taxon>
        <taxon>Leucosporidium</taxon>
    </lineage>
</organism>
<comment type="function">
    <text evidence="14">E3 ubiquitin-protein ligase component of the ribosome quality control complex (RQC), a ribosome-associated complex that mediates ubiquitination and extraction of incompletely synthesized nascent chains for proteasomal degradation. Mediates ubiquitination of proteins derived from mRNAs lacking stop codons (non-stop proteins) and other translation arrest products induced by poly-lysine sequences and tandem rare codons. Ubiquitination leads to CDC48 recruitment for extraction and degradation of the incomplete translation product. May indirectly play a role in chromatin function and transcription.</text>
</comment>
<comment type="pathway">
    <text evidence="3 16">Protein modification; protein ubiquitination.</text>
</comment>
<dbReference type="InterPro" id="IPR039804">
    <property type="entry name" value="RING-CH-C4HC3_LTN1"/>
</dbReference>
<dbReference type="InterPro" id="IPR039795">
    <property type="entry name" value="LTN1/Rkr1"/>
</dbReference>
<feature type="domain" description="RING-type" evidence="18">
    <location>
        <begin position="1734"/>
        <end position="1781"/>
    </location>
</feature>
<evidence type="ECO:0000313" key="20">
    <source>
        <dbReference type="Proteomes" id="UP000193467"/>
    </source>
</evidence>
<dbReference type="Gene3D" id="3.30.40.10">
    <property type="entry name" value="Zinc/RING finger domain, C3HC4 (zinc finger)"/>
    <property type="match status" value="1"/>
</dbReference>
<feature type="compositionally biased region" description="Low complexity" evidence="17">
    <location>
        <begin position="433"/>
        <end position="445"/>
    </location>
</feature>
<keyword evidence="13 16" id="KW-0862">Zinc</keyword>
<protein>
    <recommendedName>
        <fullName evidence="6 16">E3 ubiquitin-protein ligase listerin</fullName>
        <ecNumber evidence="5 16">2.3.2.27</ecNumber>
    </recommendedName>
    <alternativeName>
        <fullName evidence="16">RING-type E3 ubiquitin transferase listerin</fullName>
    </alternativeName>
</protein>
<dbReference type="InterPro" id="IPR013083">
    <property type="entry name" value="Znf_RING/FYVE/PHD"/>
</dbReference>
<dbReference type="GO" id="GO:0061630">
    <property type="term" value="F:ubiquitin protein ligase activity"/>
    <property type="evidence" value="ECO:0007669"/>
    <property type="project" value="UniProtKB-UniRule"/>
</dbReference>
<evidence type="ECO:0000256" key="12">
    <source>
        <dbReference type="ARBA" id="ARBA00022786"/>
    </source>
</evidence>
<feature type="region of interest" description="Disordered" evidence="17">
    <location>
        <begin position="406"/>
        <end position="445"/>
    </location>
</feature>
<dbReference type="InParanoid" id="A0A1Y2F8X7"/>
<evidence type="ECO:0000256" key="9">
    <source>
        <dbReference type="ARBA" id="ARBA00022723"/>
    </source>
</evidence>
<evidence type="ECO:0000256" key="8">
    <source>
        <dbReference type="ARBA" id="ARBA00022679"/>
    </source>
</evidence>
<evidence type="ECO:0000256" key="13">
    <source>
        <dbReference type="ARBA" id="ARBA00022833"/>
    </source>
</evidence>
<dbReference type="GO" id="GO:1990116">
    <property type="term" value="P:ribosome-associated ubiquitin-dependent protein catabolic process"/>
    <property type="evidence" value="ECO:0007669"/>
    <property type="project" value="UniProtKB-UniRule"/>
</dbReference>
<name>A0A1Y2F8X7_9BASI</name>
<evidence type="ECO:0000256" key="2">
    <source>
        <dbReference type="ARBA" id="ARBA00004514"/>
    </source>
</evidence>
<dbReference type="GO" id="GO:0043023">
    <property type="term" value="F:ribosomal large subunit binding"/>
    <property type="evidence" value="ECO:0007669"/>
    <property type="project" value="TreeGrafter"/>
</dbReference>
<dbReference type="EMBL" id="MCGR01000026">
    <property type="protein sequence ID" value="ORY79796.1"/>
    <property type="molecule type" value="Genomic_DNA"/>
</dbReference>
<feature type="compositionally biased region" description="Pro residues" evidence="17">
    <location>
        <begin position="58"/>
        <end position="67"/>
    </location>
</feature>
<feature type="compositionally biased region" description="Low complexity" evidence="17">
    <location>
        <begin position="1"/>
        <end position="11"/>
    </location>
</feature>
<dbReference type="PANTHER" id="PTHR12389:SF0">
    <property type="entry name" value="E3 UBIQUITIN-PROTEIN LIGASE LISTERIN"/>
    <property type="match status" value="1"/>
</dbReference>
<dbReference type="SUPFAM" id="SSF48371">
    <property type="entry name" value="ARM repeat"/>
    <property type="match status" value="1"/>
</dbReference>
<dbReference type="UniPathway" id="UPA00143"/>
<dbReference type="Proteomes" id="UP000193467">
    <property type="component" value="Unassembled WGS sequence"/>
</dbReference>
<keyword evidence="20" id="KW-1185">Reference proteome</keyword>
<dbReference type="GO" id="GO:0008270">
    <property type="term" value="F:zinc ion binding"/>
    <property type="evidence" value="ECO:0007669"/>
    <property type="project" value="UniProtKB-KW"/>
</dbReference>
<gene>
    <name evidence="19" type="ORF">BCR35DRAFT_304630</name>
</gene>
<evidence type="ECO:0000256" key="3">
    <source>
        <dbReference type="ARBA" id="ARBA00004906"/>
    </source>
</evidence>
<evidence type="ECO:0000256" key="16">
    <source>
        <dbReference type="RuleBase" id="RU367090"/>
    </source>
</evidence>
<feature type="compositionally biased region" description="Acidic residues" evidence="17">
    <location>
        <begin position="413"/>
        <end position="432"/>
    </location>
</feature>
<dbReference type="FunCoup" id="A0A1Y2F8X7">
    <property type="interactions" value="401"/>
</dbReference>
<dbReference type="EC" id="2.3.2.27" evidence="5 16"/>
<evidence type="ECO:0000256" key="6">
    <source>
        <dbReference type="ARBA" id="ARBA00017157"/>
    </source>
</evidence>
<evidence type="ECO:0000256" key="7">
    <source>
        <dbReference type="ARBA" id="ARBA00022490"/>
    </source>
</evidence>
<evidence type="ECO:0000259" key="18">
    <source>
        <dbReference type="PROSITE" id="PS50089"/>
    </source>
</evidence>
<dbReference type="SUPFAM" id="SSF57850">
    <property type="entry name" value="RING/U-box"/>
    <property type="match status" value="1"/>
</dbReference>
<comment type="subunit">
    <text evidence="16">Component of the ribosome quality control complex (RQC).</text>
</comment>
<evidence type="ECO:0000256" key="15">
    <source>
        <dbReference type="PROSITE-ProRule" id="PRU00175"/>
    </source>
</evidence>
<dbReference type="Pfam" id="PF22958">
    <property type="entry name" value="Ltn1_1st"/>
    <property type="match status" value="2"/>
</dbReference>
<evidence type="ECO:0000256" key="17">
    <source>
        <dbReference type="SAM" id="MobiDB-lite"/>
    </source>
</evidence>
<proteinExistence type="inferred from homology"/>
<dbReference type="Pfam" id="PF22999">
    <property type="entry name" value="LTN1_E3_ligase_6th"/>
    <property type="match status" value="1"/>
</dbReference>
<dbReference type="GO" id="GO:0072344">
    <property type="term" value="P:rescue of stalled ribosome"/>
    <property type="evidence" value="ECO:0007669"/>
    <property type="project" value="UniProtKB-UniRule"/>
</dbReference>
<dbReference type="InterPro" id="IPR054478">
    <property type="entry name" value="LTN1_UBC"/>
</dbReference>
<evidence type="ECO:0000256" key="5">
    <source>
        <dbReference type="ARBA" id="ARBA00012483"/>
    </source>
</evidence>
<dbReference type="InterPro" id="IPR016024">
    <property type="entry name" value="ARM-type_fold"/>
</dbReference>
<dbReference type="GO" id="GO:1990112">
    <property type="term" value="C:RQC complex"/>
    <property type="evidence" value="ECO:0007669"/>
    <property type="project" value="UniProtKB-UniRule"/>
</dbReference>
<sequence length="1786" mass="193721">MAKSKSSASSATRKKHEKKAAKAAANGGEPPPLPQQPAQRGQKKQKKDRFAPKVKTYTPPPPPPKGAPDPVDLYLQGGSAVDAELVVVLRKLGKRDESTIGKGVEGLEEWVRAVLAEEQKASESDEEDDEGWKLELRRDQVVESMNVWAHHLPRLLLHPSRRLRLAAHTLHTLLTSCQPEPESPRYSPLLAATRSALLLPQWIENSEYVASWAMGPFDGDRQVRMTANRSWTSVVQTGGAQEDVEAEAGINLAEQAQPIFAFAFHHILAPSVSPSSDAERGAAETEAEADAAALKTQSLLLISSLLSSLPSPLPLEPETIGLFSSADLWDLADPQEQPSAALRRALYQLLGAATERKEETLLEDEGSVRAIAPRVLKSCWGEDEGWAGIIAFLRHYPQAWTLADEALSSDRKDEDEEDDEEGSEDEDEEDDSAPVASTSASSSAFTPSPTLSLLFLHLQTACTNQPASYPTVLLLLTTIPTSILPPRTDVLSHLFENFWSALSGRSLSSGVPTPVGSRAASPTEEWATALLECLVWESGAMSKEGVEQTEVEALLKEWVGRMWNAFLGTEEGSKPSRSVATPKVAQQIEATLAKLATKDTSLFETTWLSIASSPSDLLASSVAEEKLVYSLSPLAIGLKALTNSSNEIVATKGRDLAVQSVKMASTEIAQAQSDGARTAALLKFAMAVREVVGEESVVLETLDDLSKFRLPVLLATPFTSALALSFLQTYLPSTSPASRAAIWLSLFSPSTPPAAVLLRLVNAVGEGAISTDDLPSAELDSWTLEVAGRVLGDELQFEEVEVEILQRLMVQPQPFVAPTLPSTLLSMLAVRLPPLATAAIAAFTPSDRVLHCLAAPVRLLSHFLQVGSNAEAVLALSSATSSPSSTETPANGASLPLALFEIGYVLPNCRLEDTGAELPHEAIFPAQEAWGRLVAVGGEELLKDAVRRLSDGVTSVDVRASPIELVTVAADLLSPFPSLALSSILPSPSTFDSLRSTLTLQPPAASLSILSPLVPLSTEDSPATYATEVDVAALPSYARALLALLEVSARADHAWIRSSDNLWVLPHVLLLADISRDELASAGSTHGFFGRGITEEVLARLVGAADGLSSYLISSVANSLPEGWHAEAVKVLRAKERVEPGAAGGDAMVHVLDGLARKGRIEEDVYARRAFSTLLGALLRYAEGVQDAERWLAWAQSLTEASDLACAVILAVKPVLLESPRFERYQNELASLLAGVPSSAASTKGLPLLRLLLATTPPLDAPIIFLPQQRTMFLIQAVQRWIASDDDLEEEILVSVAELFLHLAPIVQELSGSHWELVFDVVESNLETASWDEPVTLPALYHSCRLLSLVKELASANSELKATARARIDKSLELVRDLFVSRPDSRARNQPRVVILEIMAKLIRDLPPKLLAMGDSFDQLLHLLRDPSLTVQQSSYDLVVRIAEKHVSDLVVEVELEKDTPPIIALPQELVELLSAKLSPDVLHIPEQYAAASTYLLAWLVAFRFFETASPRIKSAYIDQLRRADLIAGSFLPSVFAILNLSDRTRVVDVTPWAVNEFHLELVEDLSATILPVFATFIYYRALQAVPSLIREWWERCKNRQLSMAVSSFTSRHFSPVLIAAELAHLRDPNDPAGKQLRDHDDFTVKVAAGANEVKAVFVVDEESMEIGVRLPAEFPLAQVEVKDVRRVGVTDKQWRAWLLAVQQVITNQNGLIADALNIFKSNAVAHFEGVEPCAICYSSISVVDRSLANKTCKVCSNAFHASCVYTWFQKSGGATCPLCRSLWSS</sequence>